<dbReference type="GeneID" id="20081321"/>
<evidence type="ECO:0000313" key="5">
    <source>
        <dbReference type="EMBL" id="ETW05319.1"/>
    </source>
</evidence>
<dbReference type="PANTHER" id="PTHR13018:SF135">
    <property type="entry name" value="CSC1_OSCA1-LIKE 7TM REGION DOMAIN-CONTAINING PROTEIN"/>
    <property type="match status" value="1"/>
</dbReference>
<dbReference type="PANTHER" id="PTHR13018">
    <property type="entry name" value="PROBABLE MEMBRANE PROTEIN DUF221-RELATED"/>
    <property type="match status" value="1"/>
</dbReference>
<name>A0A024UGA5_9STRA</name>
<dbReference type="eggNOG" id="ENOG502QZ1Z">
    <property type="taxonomic scope" value="Eukaryota"/>
</dbReference>
<proteinExistence type="predicted"/>
<dbReference type="InterPro" id="IPR027815">
    <property type="entry name" value="CSC1/OSCA1-like_cyt"/>
</dbReference>
<feature type="transmembrane region" description="Helical" evidence="3">
    <location>
        <begin position="553"/>
        <end position="573"/>
    </location>
</feature>
<dbReference type="InterPro" id="IPR045122">
    <property type="entry name" value="Csc1-like"/>
</dbReference>
<feature type="coiled-coil region" evidence="1">
    <location>
        <begin position="445"/>
        <end position="472"/>
    </location>
</feature>
<evidence type="ECO:0000256" key="2">
    <source>
        <dbReference type="SAM" id="MobiDB-lite"/>
    </source>
</evidence>
<keyword evidence="1" id="KW-0175">Coiled coil</keyword>
<dbReference type="OrthoDB" id="192629at2759"/>
<dbReference type="VEuPathDB" id="FungiDB:H310_04271"/>
<feature type="transmembrane region" description="Helical" evidence="3">
    <location>
        <begin position="775"/>
        <end position="797"/>
    </location>
</feature>
<dbReference type="AlphaFoldDB" id="A0A024UGA5"/>
<protein>
    <recommendedName>
        <fullName evidence="4">CSC1/OSCA1-like cytosolic domain-containing protein</fullName>
    </recommendedName>
</protein>
<sequence length="1200" mass="133609">MESAMPAGVSRDDSNETENAAQWGRPMTLDDFAPPHGTLGRPLTADDYAPPHQVAGRPLTLDDFAPRHLPPISPPKPVVDTPVDDSSFAVDETASQQTDPHTMNVVDEDVVSDLQRELVVTQELQLDHAVWTTESMSSNMTLRVDSLPPAHRLSSVNRMVTIARPDMIKNAKKLAMSQRLGAGKPFLRTTMQDISELGTGIHLYFMFTKYMGGCFCLMSILALPSLIMNASGHGFETDMIDPLRFSTLCIANLGVNSTMNATTDWCLDNPFTDDPNYVSYITTAFDILFSLAFVGFIMFFKVKIQAAVAQQAENVTPAKYAVFVRGLPRTATEAEIVAHFNDLYNPENEYMELPLYFGCWGKRKPAAGRRHLTTGGRFSKPVASLDHVNGNELYMGKWIAEVSISRPSGGLLRTFLAMDYLTAKAAELHDILDTYKGNKSTELAIPRIEKRLKKVQAQLEKKTNRLKVLKAQGGGAYLTQCDSAFVVFNCVESQRRCVCDYRTSTKWYARYFQPKSLRFHGIHRLIVEPAPEPSDIIWENLEVSTRQRRLRRAVTNLIAFLLLLLSCAIISVAQSAQQTFSKQAIPNFCAEAVPAVFLGSYDNITKYQWTLAWDMYPTDTVCPAEGFYIAYSNKVPRTTQPVPAGSNFTQCMDPCVSLDPAVDRSCHTLPCFKPDEVTKHRTCATYAASDILQCYCEPKLATAIKMYGIVEGPRKLYNNQIPCQQYLASYLRKNGAIVLAAGVVIVVNLCLQTILRAFGEFERHTSESERASALVFKLFFAQLLNTGVIVLLVNASWTDVPLPLSLDKIFHGEFPDFVQKWYVAVGVGIATTMLVNSVAPQVAPTLNAFVIAPMSRWLGQRAAITQKQLDELYAGPPFDISLRYPLVLNTVFVTMMYCGGIPVLLPIAAASCLITYCCDKLTLMRLYSIRTAYDEALGKLAFSMLPFALLLHLGFSTWMYGNNQFLRSNLLDVTWVLTSLGLNHGNAVTDVNEIYESFRDIVAKYDPLGRHGLASKIFRTNVFPMFAMFVMAACSVFLSQFIRALLWPILDKTVGLVLQLVSLLGASAVASLRKLCLRKQYGASDDGSTIPQYPDFTGYFEKTVPIKAKIDREKGFERVPATGVLIRKWLVHTATRDAGDRMLTWEAFTAPVKTYNIEANPKYKNAVVEMQQAAKRMHVELVEKSATAVPRRNPATVSPM</sequence>
<keyword evidence="3" id="KW-0812">Transmembrane</keyword>
<gene>
    <name evidence="5" type="ORF">H310_04271</name>
</gene>
<keyword evidence="3" id="KW-0472">Membrane</keyword>
<feature type="transmembrane region" description="Helical" evidence="3">
    <location>
        <begin position="936"/>
        <end position="960"/>
    </location>
</feature>
<evidence type="ECO:0000256" key="3">
    <source>
        <dbReference type="SAM" id="Phobius"/>
    </source>
</evidence>
<reference evidence="5" key="1">
    <citation type="submission" date="2013-12" db="EMBL/GenBank/DDBJ databases">
        <title>The Genome Sequence of Aphanomyces invadans NJM9701.</title>
        <authorList>
            <consortium name="The Broad Institute Genomics Platform"/>
            <person name="Russ C."/>
            <person name="Tyler B."/>
            <person name="van West P."/>
            <person name="Dieguez-Uribeondo J."/>
            <person name="Young S.K."/>
            <person name="Zeng Q."/>
            <person name="Gargeya S."/>
            <person name="Fitzgerald M."/>
            <person name="Abouelleil A."/>
            <person name="Alvarado L."/>
            <person name="Chapman S.B."/>
            <person name="Gainer-Dewar J."/>
            <person name="Goldberg J."/>
            <person name="Griggs A."/>
            <person name="Gujja S."/>
            <person name="Hansen M."/>
            <person name="Howarth C."/>
            <person name="Imamovic A."/>
            <person name="Ireland A."/>
            <person name="Larimer J."/>
            <person name="McCowan C."/>
            <person name="Murphy C."/>
            <person name="Pearson M."/>
            <person name="Poon T.W."/>
            <person name="Priest M."/>
            <person name="Roberts A."/>
            <person name="Saif S."/>
            <person name="Shea T."/>
            <person name="Sykes S."/>
            <person name="Wortman J."/>
            <person name="Nusbaum C."/>
            <person name="Birren B."/>
        </authorList>
    </citation>
    <scope>NUCLEOTIDE SEQUENCE [LARGE SCALE GENOMIC DNA]</scope>
    <source>
        <strain evidence="5">NJM9701</strain>
    </source>
</reference>
<feature type="transmembrane region" description="Helical" evidence="3">
    <location>
        <begin position="210"/>
        <end position="228"/>
    </location>
</feature>
<feature type="domain" description="CSC1/OSCA1-like cytosolic" evidence="4">
    <location>
        <begin position="449"/>
        <end position="540"/>
    </location>
</feature>
<accession>A0A024UGA5</accession>
<dbReference type="GO" id="GO:0005886">
    <property type="term" value="C:plasma membrane"/>
    <property type="evidence" value="ECO:0007669"/>
    <property type="project" value="TreeGrafter"/>
</dbReference>
<dbReference type="EMBL" id="KI913957">
    <property type="protein sequence ID" value="ETW05319.1"/>
    <property type="molecule type" value="Genomic_DNA"/>
</dbReference>
<feature type="region of interest" description="Disordered" evidence="2">
    <location>
        <begin position="1"/>
        <end position="48"/>
    </location>
</feature>
<evidence type="ECO:0000259" key="4">
    <source>
        <dbReference type="Pfam" id="PF14703"/>
    </source>
</evidence>
<feature type="transmembrane region" description="Helical" evidence="3">
    <location>
        <begin position="1054"/>
        <end position="1072"/>
    </location>
</feature>
<dbReference type="GO" id="GO:0005227">
    <property type="term" value="F:calcium-activated cation channel activity"/>
    <property type="evidence" value="ECO:0007669"/>
    <property type="project" value="InterPro"/>
</dbReference>
<feature type="transmembrane region" description="Helical" evidence="3">
    <location>
        <begin position="277"/>
        <end position="300"/>
    </location>
</feature>
<dbReference type="RefSeq" id="XP_008866757.1">
    <property type="nucleotide sequence ID" value="XM_008868535.1"/>
</dbReference>
<dbReference type="Pfam" id="PF14703">
    <property type="entry name" value="PHM7_cyt"/>
    <property type="match status" value="1"/>
</dbReference>
<organism evidence="5">
    <name type="scientific">Aphanomyces invadans</name>
    <dbReference type="NCBI Taxonomy" id="157072"/>
    <lineage>
        <taxon>Eukaryota</taxon>
        <taxon>Sar</taxon>
        <taxon>Stramenopiles</taxon>
        <taxon>Oomycota</taxon>
        <taxon>Saprolegniomycetes</taxon>
        <taxon>Saprolegniales</taxon>
        <taxon>Verrucalvaceae</taxon>
        <taxon>Aphanomyces</taxon>
    </lineage>
</organism>
<feature type="transmembrane region" description="Helical" evidence="3">
    <location>
        <begin position="1022"/>
        <end position="1042"/>
    </location>
</feature>
<feature type="transmembrane region" description="Helical" evidence="3">
    <location>
        <begin position="735"/>
        <end position="755"/>
    </location>
</feature>
<keyword evidence="3" id="KW-1133">Transmembrane helix</keyword>
<evidence type="ECO:0000256" key="1">
    <source>
        <dbReference type="SAM" id="Coils"/>
    </source>
</evidence>
<feature type="transmembrane region" description="Helical" evidence="3">
    <location>
        <begin position="886"/>
        <end position="916"/>
    </location>
</feature>